<evidence type="ECO:0000313" key="3">
    <source>
        <dbReference type="Proteomes" id="UP000287171"/>
    </source>
</evidence>
<dbReference type="EMBL" id="BIFT01000001">
    <property type="protein sequence ID" value="GCE27686.1"/>
    <property type="molecule type" value="Genomic_DNA"/>
</dbReference>
<dbReference type="InterPro" id="IPR001736">
    <property type="entry name" value="PLipase_D/transphosphatidylase"/>
</dbReference>
<feature type="domain" description="PLD phosphodiesterase" evidence="1">
    <location>
        <begin position="250"/>
        <end position="277"/>
    </location>
</feature>
<dbReference type="PROSITE" id="PS50035">
    <property type="entry name" value="PLD"/>
    <property type="match status" value="2"/>
</dbReference>
<name>A0A402B8N3_9CHLR</name>
<dbReference type="GO" id="GO:0032049">
    <property type="term" value="P:cardiolipin biosynthetic process"/>
    <property type="evidence" value="ECO:0007669"/>
    <property type="project" value="UniProtKB-ARBA"/>
</dbReference>
<evidence type="ECO:0000313" key="2">
    <source>
        <dbReference type="EMBL" id="GCE27686.1"/>
    </source>
</evidence>
<dbReference type="Pfam" id="PF13091">
    <property type="entry name" value="PLDc_2"/>
    <property type="match status" value="2"/>
</dbReference>
<protein>
    <recommendedName>
        <fullName evidence="1">PLD phosphodiesterase domain-containing protein</fullName>
    </recommendedName>
</protein>
<gene>
    <name evidence="2" type="ORF">KDA_31700</name>
</gene>
<dbReference type="AlphaFoldDB" id="A0A402B8N3"/>
<keyword evidence="3" id="KW-1185">Reference proteome</keyword>
<dbReference type="PANTHER" id="PTHR21248:SF22">
    <property type="entry name" value="PHOSPHOLIPASE D"/>
    <property type="match status" value="1"/>
</dbReference>
<dbReference type="SUPFAM" id="SSF56024">
    <property type="entry name" value="Phospholipase D/nuclease"/>
    <property type="match status" value="2"/>
</dbReference>
<dbReference type="GO" id="GO:0030572">
    <property type="term" value="F:phosphatidyltransferase activity"/>
    <property type="evidence" value="ECO:0007669"/>
    <property type="project" value="UniProtKB-ARBA"/>
</dbReference>
<evidence type="ECO:0000259" key="1">
    <source>
        <dbReference type="PROSITE" id="PS50035"/>
    </source>
</evidence>
<sequence length="318" mass="34957">MKIIQDIIASATKSLWIEMYLFDNDHVAQMLLRQKAAHPGLDLRLLHHQPILPLSLDPTGKQRFPAWAIPNRAIRTDGQPVSVHHAKFILVDADVPGKAKAYIMTANFTAQALGGNHAGYANREYIICDTDPHDIALLKAIFLADQAGHPLPMIPATSNLIVSDINALSLLPLLLRTAKHSLAIQIEYLNDPPGEGALNLKQIVLHSARSGVAVQLMLPPLSPQPMGAPAADNNQTYRILAPEVAVNVTPHYFMHAKMIIVDRQLAFVGSQNLSHQSLHYSREVGIMISNPHVVSSLLATFNADWKYAQAYAAKIHHQ</sequence>
<proteinExistence type="predicted"/>
<feature type="domain" description="PLD phosphodiesterase" evidence="1">
    <location>
        <begin position="80"/>
        <end position="112"/>
    </location>
</feature>
<organism evidence="2 3">
    <name type="scientific">Dictyobacter alpinus</name>
    <dbReference type="NCBI Taxonomy" id="2014873"/>
    <lineage>
        <taxon>Bacteria</taxon>
        <taxon>Bacillati</taxon>
        <taxon>Chloroflexota</taxon>
        <taxon>Ktedonobacteria</taxon>
        <taxon>Ktedonobacterales</taxon>
        <taxon>Dictyobacteraceae</taxon>
        <taxon>Dictyobacter</taxon>
    </lineage>
</organism>
<accession>A0A402B8N3</accession>
<dbReference type="InterPro" id="IPR025202">
    <property type="entry name" value="PLD-like_dom"/>
</dbReference>
<dbReference type="Gene3D" id="3.30.870.10">
    <property type="entry name" value="Endonuclease Chain A"/>
    <property type="match status" value="2"/>
</dbReference>
<dbReference type="Proteomes" id="UP000287171">
    <property type="component" value="Unassembled WGS sequence"/>
</dbReference>
<comment type="caution">
    <text evidence="2">The sequence shown here is derived from an EMBL/GenBank/DDBJ whole genome shotgun (WGS) entry which is preliminary data.</text>
</comment>
<dbReference type="PANTHER" id="PTHR21248">
    <property type="entry name" value="CARDIOLIPIN SYNTHASE"/>
    <property type="match status" value="1"/>
</dbReference>
<dbReference type="SMART" id="SM00155">
    <property type="entry name" value="PLDc"/>
    <property type="match status" value="2"/>
</dbReference>
<reference evidence="3" key="1">
    <citation type="submission" date="2018-12" db="EMBL/GenBank/DDBJ databases">
        <title>Tengunoibacter tsumagoiensis gen. nov., sp. nov., Dictyobacter kobayashii sp. nov., D. alpinus sp. nov., and D. joshuensis sp. nov. and description of Dictyobacteraceae fam. nov. within the order Ktedonobacterales isolated from Tengu-no-mugimeshi.</title>
        <authorList>
            <person name="Wang C.M."/>
            <person name="Zheng Y."/>
            <person name="Sakai Y."/>
            <person name="Toyoda A."/>
            <person name="Minakuchi Y."/>
            <person name="Abe K."/>
            <person name="Yokota A."/>
            <person name="Yabe S."/>
        </authorList>
    </citation>
    <scope>NUCLEOTIDE SEQUENCE [LARGE SCALE GENOMIC DNA]</scope>
    <source>
        <strain evidence="3">Uno16</strain>
    </source>
</reference>